<organism evidence="3 4">
    <name type="scientific">Plasmodium yoelii 17X</name>
    <dbReference type="NCBI Taxonomy" id="1323249"/>
    <lineage>
        <taxon>Eukaryota</taxon>
        <taxon>Sar</taxon>
        <taxon>Alveolata</taxon>
        <taxon>Apicomplexa</taxon>
        <taxon>Aconoidasida</taxon>
        <taxon>Haemosporida</taxon>
        <taxon>Plasmodiidae</taxon>
        <taxon>Plasmodium</taxon>
        <taxon>Plasmodium (Vinckeia)</taxon>
    </lineage>
</organism>
<dbReference type="Proteomes" id="UP000018538">
    <property type="component" value="Unassembled WGS sequence"/>
</dbReference>
<keyword evidence="1" id="KW-0175">Coiled coil</keyword>
<name>V7PBD1_PLAYE</name>
<feature type="compositionally biased region" description="Basic and acidic residues" evidence="2">
    <location>
        <begin position="1735"/>
        <end position="1749"/>
    </location>
</feature>
<dbReference type="OrthoDB" id="372467at2759"/>
<evidence type="ECO:0000256" key="1">
    <source>
        <dbReference type="SAM" id="Coils"/>
    </source>
</evidence>
<feature type="region of interest" description="Disordered" evidence="2">
    <location>
        <begin position="1734"/>
        <end position="1757"/>
    </location>
</feature>
<evidence type="ECO:0000313" key="3">
    <source>
        <dbReference type="EMBL" id="ETB56295.1"/>
    </source>
</evidence>
<protein>
    <submittedName>
        <fullName evidence="3">Uncharacterized protein</fullName>
    </submittedName>
</protein>
<gene>
    <name evidence="3" type="ORF">YYC_05731</name>
</gene>
<reference evidence="3 4" key="1">
    <citation type="submission" date="2013-11" db="EMBL/GenBank/DDBJ databases">
        <title>The Genome Sequence of Plasmodium yoelii 17X.</title>
        <authorList>
            <consortium name="The Broad Institute Genomics Platform"/>
            <consortium name="The Broad Institute Genome Sequencing Center for Infectious Disease"/>
            <person name="Neafsey D."/>
            <person name="Adams J."/>
            <person name="Walker B."/>
            <person name="Young S.K."/>
            <person name="Zeng Q."/>
            <person name="Gargeya S."/>
            <person name="Fitzgerald M."/>
            <person name="Haas B."/>
            <person name="Abouelleil A."/>
            <person name="Alvarado L."/>
            <person name="Chapman S.B."/>
            <person name="Gainer-Dewar J."/>
            <person name="Goldberg J."/>
            <person name="Griggs A."/>
            <person name="Gujja S."/>
            <person name="Hansen M."/>
            <person name="Howarth C."/>
            <person name="Imamovic A."/>
            <person name="Ireland A."/>
            <person name="Larimer J."/>
            <person name="McCowan C."/>
            <person name="Murphy C."/>
            <person name="Pearson M."/>
            <person name="Poon T.W."/>
            <person name="Priest M."/>
            <person name="Roberts A."/>
            <person name="Saif S."/>
            <person name="Shea T."/>
            <person name="Sykes S."/>
            <person name="Wortman J."/>
            <person name="Nusbaum C."/>
            <person name="Birren B."/>
        </authorList>
    </citation>
    <scope>NUCLEOTIDE SEQUENCE [LARGE SCALE GENOMIC DNA]</scope>
    <source>
        <strain evidence="3 4">17X</strain>
    </source>
</reference>
<accession>V7PBD1</accession>
<evidence type="ECO:0000256" key="2">
    <source>
        <dbReference type="SAM" id="MobiDB-lite"/>
    </source>
</evidence>
<feature type="region of interest" description="Disordered" evidence="2">
    <location>
        <begin position="76"/>
        <end position="105"/>
    </location>
</feature>
<evidence type="ECO:0000313" key="4">
    <source>
        <dbReference type="Proteomes" id="UP000018538"/>
    </source>
</evidence>
<proteinExistence type="predicted"/>
<dbReference type="EMBL" id="KI635825">
    <property type="protein sequence ID" value="ETB56295.1"/>
    <property type="molecule type" value="Genomic_DNA"/>
</dbReference>
<keyword evidence="4" id="KW-1185">Reference proteome</keyword>
<feature type="coiled-coil region" evidence="1">
    <location>
        <begin position="1219"/>
        <end position="1246"/>
    </location>
</feature>
<feature type="compositionally biased region" description="Basic and acidic residues" evidence="2">
    <location>
        <begin position="76"/>
        <end position="92"/>
    </location>
</feature>
<sequence length="2049" mass="242862">MSMQKCFTLDPSENKNLEELLNELSQSKKLIQKIKKNGLLQKYGIESTCEDDRYSKYKSRNDPIKIICNNNLNKKNREGKNEEKVDPDREYPDFISKNNPFKPKNDNVDPLKKYINKDTLFSPKNNLGLLISNENCLFQRILKTVEKENIKNKNEKYKKRHNKLQKIPNKLENINDKVNAENIKNHNEKQLAESFMKSKIIALDKNQTNGKFKNKKKGKVYFNNNKIRYSSVDNVGKCSVNKKNEHIHNSCIAKSGKNNKCSNPSKGINKNISFQNIKEDNIIYKKRGKYISTNYFRNNYDRDENNKIYIYENENRHNKGKKKMRNKSDRKGKYTIKEKLNNIVFYNRTQQSKNYVNRKIKLRNKELELELEKNNHKYFYTFCKNFQLLALKKRKKKKFEILSKSKYEKINVLSKFSQLPNESGNEKVKNETNCKEKIITTYPNDINDDTENPTSINICTGKTNCPNITLKNKEKYIINGIESCQNDIYKSNKSDQEDMQKEMEIHNQMKKVKENHKDNIICENSPQNNARERDIRHTIFNKFFYNNKIKEKDIIDILSFYDKRKNKLKPLLVEENNYLKYLKDNILVDTNICNGISPNENSNISIDAYTNEFIRKFTNTYNNICEKYANEWKCKRFVIKDEFKKDKSEINECLYRLNNYILEKNKLNNECEKLINSFLNNDNINDNTKKEFIFNCIYNDQINFMDIYNQTESRIEKIKKYLNEMEKGNIEKREKKTITNQENIMLKNTLNCDTKKEEILYSEQWNKKSPFNYIETITPKFININLINNKNMYSYIRRKKLNIKRSNFFKNCHLSKSLFKLEKKRVYIIKLYILFSQNITKRINEKQNINLHIFVNDIKIDSRYYCSFTSNNNNKIDLKKYCRSISNNNSIFFIKKNKYYYCYTILDNINSSYRKYSYINSNKITNKLICEYSDILDHVQSSNSTCVTDKDIIIKKGKYFNKKEDENDQIKEGHFLCGITNSVNQFNFPKNDCNDNSNAFYLKSIENIKSNGTTKYTENDLEGEKSESFTDAHDINIGNLFDKSINIITPNISFSKSLGEKINRINTNDNNNEIPNLINSYGLIRSLSIKNNFIFEDNNNDKNLENCLEKNSKMYNKLSISQKNNKDTNFILSNKNEYLIKSINLERSNRNNMYLEFSNNNNNKFSTDPKIYSSGALKNDYLNISDMLHNREERNKNTFRMNIYESNNMNKKENTSKLNNSYTNIMNNLCNNKAKLRQEYKKNNKNEIDAINKEILDKIKKLRNISTKKKKKNPQKLTSKILSHRYNENDTQHNGILDDQLNYEDKLNNISGAYQLRKKNNNDNNNRIKRIKDRIATNAAIYNSKAKKEGNYFDDHSREMLSIIDSDNYIKDNQQNEEHTYKYLYSDNIRRRKHSNGNTQDDNITYDNKDELEKRKYNIIEYKDGNETNGYSIYSDCSSQDILDKSKIFKNTKKNKSNKLEKYSESILEYYKSYNQENIVSYNEEIKNDLNEDAPYDVHKYNQINQLDVNINSNYNTDGESNAINLCLSTKNIVTDEMHEIIEKLRKWNKDLENDNNYIQCIYCNKYLFKLKNLNKKNFNLEKTNNVNKNDCICVICKHKIKILNKYNNNLISENALDIKKEHSDDLLTENKNNGNNKFEGSVLYLNDPRLENISYENHLKNNISTDSNSNNENVHAIFNNIDHLNDLKNEYLHYDKSNFNIEYNNEIDSSEIIGNQLYHDKILKPSFNFITSKDNNDKKDSGSDHESKNFTQPNNNSLKSSCLINVKNDVHNSEIYSSRNDNSSEHSIDANKTVYKFFSHENIKYESNTNFSFKIMHSNCTEYINQRKHKKCVRNLHIKNNNPHHNYINICTSSKSEQMETNGKNEHCQNKVQKNRKQYKIIKNNKQNIQSDYSNDMDGDEIIGYINDYRDNFIKSSYPNFNYFHNNTHENCDQTDDIFIGNNYKHFQSNVSNLNIKNTLLKQILCNIPHSNYKKNASLLNKKNHSLNPLLEEERKHRKHYSNNSNINKNTYNLNYKYLYTSFSEQNYPTYSDDDNDSMFYKINSNFI</sequence>